<dbReference type="CDD" id="cd07043">
    <property type="entry name" value="STAS_anti-anti-sigma_factors"/>
    <property type="match status" value="1"/>
</dbReference>
<dbReference type="HOGENOM" id="CLU_2081961_0_0_5"/>
<dbReference type="Gene3D" id="3.30.750.24">
    <property type="entry name" value="STAS domain"/>
    <property type="match status" value="1"/>
</dbReference>
<evidence type="ECO:0000313" key="3">
    <source>
        <dbReference type="Proteomes" id="UP000002586"/>
    </source>
</evidence>
<dbReference type="EMBL" id="CP000471">
    <property type="protein sequence ID" value="ABK44689.1"/>
    <property type="molecule type" value="Genomic_DNA"/>
</dbReference>
<dbReference type="STRING" id="156889.Mmc1_2188"/>
<dbReference type="Pfam" id="PF01740">
    <property type="entry name" value="STAS"/>
    <property type="match status" value="1"/>
</dbReference>
<reference evidence="2 3" key="2">
    <citation type="journal article" date="2012" name="Int. J. Syst. Evol. Microbiol.">
        <title>Magnetococcus marinus gen. nov., sp. nov., a marine, magnetotactic bacterium that represents a novel lineage (Magnetococcaceae fam. nov.; Magnetococcales ord. nov.) at the base of the Alphaproteobacteria.</title>
        <authorList>
            <person name="Bazylinski D.A."/>
            <person name="Williams T.J."/>
            <person name="Lefevre C.T."/>
            <person name="Berg R.J."/>
            <person name="Zhang C.L."/>
            <person name="Bowser S.S."/>
            <person name="Dean A.J."/>
            <person name="Beveridge T.J."/>
        </authorList>
    </citation>
    <scope>NUCLEOTIDE SEQUENCE [LARGE SCALE GENOMIC DNA]</scope>
    <source>
        <strain evidence="3">ATCC BAA-1437 / JCM 17883 / MC-1</strain>
    </source>
</reference>
<proteinExistence type="predicted"/>
<dbReference type="SUPFAM" id="SSF52091">
    <property type="entry name" value="SpoIIaa-like"/>
    <property type="match status" value="1"/>
</dbReference>
<name>A0L9P6_MAGMM</name>
<keyword evidence="3" id="KW-1185">Reference proteome</keyword>
<sequence>MNACDHYTYGIKDAVMFSSEDIEINEVGSTTHLKLNKLLSFEHADLMRQLALNAAKQSCVQVDFSRIAMLDSATLGLLLILKNSLNNGSCNIRLVNLSPDLKRMIKIAAFDSFFELG</sequence>
<protein>
    <submittedName>
        <fullName evidence="2">Anti-sigma-factor antagonist</fullName>
    </submittedName>
</protein>
<accession>A0L9P6</accession>
<dbReference type="Proteomes" id="UP000002586">
    <property type="component" value="Chromosome"/>
</dbReference>
<dbReference type="InterPro" id="IPR002645">
    <property type="entry name" value="STAS_dom"/>
</dbReference>
<evidence type="ECO:0000313" key="2">
    <source>
        <dbReference type="EMBL" id="ABK44689.1"/>
    </source>
</evidence>
<dbReference type="InterPro" id="IPR036513">
    <property type="entry name" value="STAS_dom_sf"/>
</dbReference>
<dbReference type="PROSITE" id="PS50801">
    <property type="entry name" value="STAS"/>
    <property type="match status" value="1"/>
</dbReference>
<evidence type="ECO:0000259" key="1">
    <source>
        <dbReference type="PROSITE" id="PS50801"/>
    </source>
</evidence>
<organism evidence="2 3">
    <name type="scientific">Magnetococcus marinus (strain ATCC BAA-1437 / JCM 17883 / MC-1)</name>
    <dbReference type="NCBI Taxonomy" id="156889"/>
    <lineage>
        <taxon>Bacteria</taxon>
        <taxon>Pseudomonadati</taxon>
        <taxon>Pseudomonadota</taxon>
        <taxon>Magnetococcia</taxon>
        <taxon>Magnetococcales</taxon>
        <taxon>Magnetococcaceae</taxon>
        <taxon>Magnetococcus</taxon>
    </lineage>
</organism>
<reference evidence="3" key="1">
    <citation type="journal article" date="2009" name="Appl. Environ. Microbiol.">
        <title>Complete genome sequence of the chemolithoautotrophic marine magnetotactic coccus strain MC-1.</title>
        <authorList>
            <person name="Schubbe S."/>
            <person name="Williams T.J."/>
            <person name="Xie G."/>
            <person name="Kiss H.E."/>
            <person name="Brettin T.S."/>
            <person name="Martinez D."/>
            <person name="Ross C.A."/>
            <person name="Schuler D."/>
            <person name="Cox B.L."/>
            <person name="Nealson K.H."/>
            <person name="Bazylinski D.A."/>
        </authorList>
    </citation>
    <scope>NUCLEOTIDE SEQUENCE [LARGE SCALE GENOMIC DNA]</scope>
    <source>
        <strain evidence="3">ATCC BAA-1437 / JCM 17883 / MC-1</strain>
    </source>
</reference>
<dbReference type="AlphaFoldDB" id="A0L9P6"/>
<feature type="domain" description="STAS" evidence="1">
    <location>
        <begin position="20"/>
        <end position="117"/>
    </location>
</feature>
<gene>
    <name evidence="2" type="ordered locus">Mmc1_2188</name>
</gene>
<dbReference type="eggNOG" id="COG1366">
    <property type="taxonomic scope" value="Bacteria"/>
</dbReference>
<dbReference type="KEGG" id="mgm:Mmc1_2188"/>